<dbReference type="Proteomes" id="UP001162483">
    <property type="component" value="Unassembled WGS sequence"/>
</dbReference>
<dbReference type="Pfam" id="PF01553">
    <property type="entry name" value="Acyltransferase"/>
    <property type="match status" value="1"/>
</dbReference>
<accession>A0ABN9HHY4</accession>
<keyword evidence="7" id="KW-1133">Transmembrane helix</keyword>
<keyword evidence="5" id="KW-1208">Phospholipid metabolism</keyword>
<reference evidence="9" key="1">
    <citation type="submission" date="2023-05" db="EMBL/GenBank/DDBJ databases">
        <authorList>
            <person name="Stuckert A."/>
        </authorList>
    </citation>
    <scope>NUCLEOTIDE SEQUENCE</scope>
</reference>
<proteinExistence type="inferred from homology"/>
<keyword evidence="2" id="KW-0444">Lipid biosynthesis</keyword>
<evidence type="ECO:0000313" key="9">
    <source>
        <dbReference type="EMBL" id="CAI9619980.1"/>
    </source>
</evidence>
<evidence type="ECO:0000256" key="4">
    <source>
        <dbReference type="ARBA" id="ARBA00023209"/>
    </source>
</evidence>
<evidence type="ECO:0000256" key="6">
    <source>
        <dbReference type="ARBA" id="ARBA00023315"/>
    </source>
</evidence>
<evidence type="ECO:0000313" key="10">
    <source>
        <dbReference type="Proteomes" id="UP001162483"/>
    </source>
</evidence>
<feature type="transmembrane region" description="Helical" evidence="7">
    <location>
        <begin position="12"/>
        <end position="39"/>
    </location>
</feature>
<organism evidence="9 10">
    <name type="scientific">Staurois parvus</name>
    <dbReference type="NCBI Taxonomy" id="386267"/>
    <lineage>
        <taxon>Eukaryota</taxon>
        <taxon>Metazoa</taxon>
        <taxon>Chordata</taxon>
        <taxon>Craniata</taxon>
        <taxon>Vertebrata</taxon>
        <taxon>Euteleostomi</taxon>
        <taxon>Amphibia</taxon>
        <taxon>Batrachia</taxon>
        <taxon>Anura</taxon>
        <taxon>Neobatrachia</taxon>
        <taxon>Ranoidea</taxon>
        <taxon>Ranidae</taxon>
        <taxon>Staurois</taxon>
    </lineage>
</organism>
<evidence type="ECO:0000256" key="3">
    <source>
        <dbReference type="ARBA" id="ARBA00022679"/>
    </source>
</evidence>
<dbReference type="EMBL" id="CATNWA010020807">
    <property type="protein sequence ID" value="CAI9619980.1"/>
    <property type="molecule type" value="Genomic_DNA"/>
</dbReference>
<gene>
    <name evidence="9" type="ORF">SPARVUS_LOCUS15920665</name>
</gene>
<sequence length="377" mass="43965">MGVWGFLKTQFVVHLLIGFVFVISGLIINFLQLCTLPLWGANKQLYRRINCRLSYSLWSQLVMLLEWWSGTQCTLFTDQETVDHFGKEHVIIILNHNFEIDFLCGWTMCERFGVLGSSKVLAKKELLMVPLIGWTWYFLEIVFCKRKWEEDRDTVIQGLQNLRDYPEYMWFLLYCEGTRFTETKHKISMEVADKKGLARLKYHLLPRTRGFTTAVQCLRGTVSAVYDVTLNFRENKNPSLLGILYGKKYEADMCVRRFPLEEIPLDEKEAADWLHKLYQEKDALQERYFQEGTFPGPQILPPPPAMDSPKLPILGHPPPLTSNLVCNWYLRQRLPPLLILSFLGFMWTASFAVRRLIGVTEIERGSSYGNSEVKKRD</sequence>
<keyword evidence="3" id="KW-0808">Transferase</keyword>
<dbReference type="InterPro" id="IPR002123">
    <property type="entry name" value="Plipid/glycerol_acylTrfase"/>
</dbReference>
<keyword evidence="10" id="KW-1185">Reference proteome</keyword>
<dbReference type="PANTHER" id="PTHR10983:SF9">
    <property type="entry name" value="1-ACYL-SN-GLYCEROL-3-PHOSPHATE ACYLTRANSFERASE GAMMA"/>
    <property type="match status" value="1"/>
</dbReference>
<dbReference type="InterPro" id="IPR032098">
    <property type="entry name" value="Acyltransf_C"/>
</dbReference>
<evidence type="ECO:0000259" key="8">
    <source>
        <dbReference type="SMART" id="SM00563"/>
    </source>
</evidence>
<protein>
    <recommendedName>
        <fullName evidence="8">Phospholipid/glycerol acyltransferase domain-containing protein</fullName>
    </recommendedName>
</protein>
<dbReference type="PANTHER" id="PTHR10983">
    <property type="entry name" value="1-ACYLGLYCEROL-3-PHOSPHATE ACYLTRANSFERASE-RELATED"/>
    <property type="match status" value="1"/>
</dbReference>
<comment type="caution">
    <text evidence="9">The sequence shown here is derived from an EMBL/GenBank/DDBJ whole genome shotgun (WGS) entry which is preliminary data.</text>
</comment>
<keyword evidence="4" id="KW-0443">Lipid metabolism</keyword>
<evidence type="ECO:0000256" key="2">
    <source>
        <dbReference type="ARBA" id="ARBA00022516"/>
    </source>
</evidence>
<feature type="domain" description="Phospholipid/glycerol acyltransferase" evidence="8">
    <location>
        <begin position="90"/>
        <end position="212"/>
    </location>
</feature>
<keyword evidence="6" id="KW-0012">Acyltransferase</keyword>
<evidence type="ECO:0000256" key="1">
    <source>
        <dbReference type="ARBA" id="ARBA00008655"/>
    </source>
</evidence>
<keyword evidence="4" id="KW-0594">Phospholipid biosynthesis</keyword>
<name>A0ABN9HHY4_9NEOB</name>
<dbReference type="Pfam" id="PF16076">
    <property type="entry name" value="Acyltransf_C"/>
    <property type="match status" value="1"/>
</dbReference>
<evidence type="ECO:0000256" key="5">
    <source>
        <dbReference type="ARBA" id="ARBA00023264"/>
    </source>
</evidence>
<comment type="similarity">
    <text evidence="1">Belongs to the 1-acyl-sn-glycerol-3-phosphate acyltransferase family.</text>
</comment>
<dbReference type="SMART" id="SM00563">
    <property type="entry name" value="PlsC"/>
    <property type="match status" value="1"/>
</dbReference>
<dbReference type="CDD" id="cd07990">
    <property type="entry name" value="LPLAT_LCLAT1-like"/>
    <property type="match status" value="1"/>
</dbReference>
<evidence type="ECO:0000256" key="7">
    <source>
        <dbReference type="SAM" id="Phobius"/>
    </source>
</evidence>
<keyword evidence="7" id="KW-0472">Membrane</keyword>
<keyword evidence="7" id="KW-0812">Transmembrane</keyword>
<dbReference type="SUPFAM" id="SSF69593">
    <property type="entry name" value="Glycerol-3-phosphate (1)-acyltransferase"/>
    <property type="match status" value="1"/>
</dbReference>